<keyword evidence="1" id="KW-0732">Signal</keyword>
<dbReference type="RefSeq" id="WP_192766062.1">
    <property type="nucleotide sequence ID" value="NZ_JADBEB010000001.1"/>
</dbReference>
<evidence type="ECO:0000313" key="2">
    <source>
        <dbReference type="EMBL" id="MBE1485952.1"/>
    </source>
</evidence>
<name>A0A927M314_9ACTN</name>
<reference evidence="2" key="1">
    <citation type="submission" date="2020-10" db="EMBL/GenBank/DDBJ databases">
        <title>Sequencing the genomes of 1000 actinobacteria strains.</title>
        <authorList>
            <person name="Klenk H.-P."/>
        </authorList>
    </citation>
    <scope>NUCLEOTIDE SEQUENCE</scope>
    <source>
        <strain evidence="2">DSM 46832</strain>
    </source>
</reference>
<comment type="caution">
    <text evidence="2">The sequence shown here is derived from an EMBL/GenBank/DDBJ whole genome shotgun (WGS) entry which is preliminary data.</text>
</comment>
<evidence type="ECO:0000256" key="1">
    <source>
        <dbReference type="SAM" id="SignalP"/>
    </source>
</evidence>
<dbReference type="EMBL" id="JADBEB010000001">
    <property type="protein sequence ID" value="MBE1485952.1"/>
    <property type="molecule type" value="Genomic_DNA"/>
</dbReference>
<dbReference type="PANTHER" id="PTHR38847:SF1">
    <property type="entry name" value="PSEUDOURIDINE SYNTHASE RSUA_RLUA-LIKE DOMAIN-CONTAINING PROTEIN"/>
    <property type="match status" value="1"/>
</dbReference>
<dbReference type="PANTHER" id="PTHR38847">
    <property type="match status" value="1"/>
</dbReference>
<proteinExistence type="predicted"/>
<protein>
    <recommendedName>
        <fullName evidence="4">DUF4360 domain-containing protein</fullName>
    </recommendedName>
</protein>
<gene>
    <name evidence="2" type="ORF">H4W31_001590</name>
</gene>
<dbReference type="Pfam" id="PF14273">
    <property type="entry name" value="DUF4360"/>
    <property type="match status" value="1"/>
</dbReference>
<dbReference type="Proteomes" id="UP000649753">
    <property type="component" value="Unassembled WGS sequence"/>
</dbReference>
<keyword evidence="3" id="KW-1185">Reference proteome</keyword>
<dbReference type="InterPro" id="IPR025649">
    <property type="entry name" value="DUF4360"/>
</dbReference>
<evidence type="ECO:0008006" key="4">
    <source>
        <dbReference type="Google" id="ProtNLM"/>
    </source>
</evidence>
<organism evidence="2 3">
    <name type="scientific">Plantactinospora soyae</name>
    <dbReference type="NCBI Taxonomy" id="1544732"/>
    <lineage>
        <taxon>Bacteria</taxon>
        <taxon>Bacillati</taxon>
        <taxon>Actinomycetota</taxon>
        <taxon>Actinomycetes</taxon>
        <taxon>Micromonosporales</taxon>
        <taxon>Micromonosporaceae</taxon>
        <taxon>Plantactinospora</taxon>
    </lineage>
</organism>
<feature type="signal peptide" evidence="1">
    <location>
        <begin position="1"/>
        <end position="21"/>
    </location>
</feature>
<dbReference type="AlphaFoldDB" id="A0A927M314"/>
<accession>A0A927M314</accession>
<evidence type="ECO:0000313" key="3">
    <source>
        <dbReference type="Proteomes" id="UP000649753"/>
    </source>
</evidence>
<sequence length="212" mass="22488">MLHTLVIGSLAASLLGLPVLADPVPTTNPPAERITVEIVTVNGSGCRAGTAAVATAPDNTAFTVTYSDYLAQAGAGTAPTDFRKNCQLVLEVKVPGGFTYAIGQADYRGFAHLERGASGMQRASYYIQGTSPTDARSHSFAGPVSDSWQTTDTTDVASLVYAPCGQVRLFNINTELRVIRGSSPATTTSFMMMDSTDGSVSTTYHFNWMRCE</sequence>
<feature type="chain" id="PRO_5037251895" description="DUF4360 domain-containing protein" evidence="1">
    <location>
        <begin position="22"/>
        <end position="212"/>
    </location>
</feature>